<reference evidence="2" key="1">
    <citation type="submission" date="2020-04" db="EMBL/GenBank/DDBJ databases">
        <authorList>
            <person name="Alioto T."/>
            <person name="Alioto T."/>
            <person name="Gomez Garrido J."/>
        </authorList>
    </citation>
    <scope>NUCLEOTIDE SEQUENCE</scope>
    <source>
        <strain evidence="2">A484AB</strain>
    </source>
</reference>
<comment type="caution">
    <text evidence="2">The sequence shown here is derived from an EMBL/GenBank/DDBJ whole genome shotgun (WGS) entry which is preliminary data.</text>
</comment>
<name>A0A7D9HXA8_PARCT</name>
<evidence type="ECO:0000313" key="3">
    <source>
        <dbReference type="Proteomes" id="UP001152795"/>
    </source>
</evidence>
<feature type="compositionally biased region" description="Basic and acidic residues" evidence="1">
    <location>
        <begin position="257"/>
        <end position="266"/>
    </location>
</feature>
<keyword evidence="3" id="KW-1185">Reference proteome</keyword>
<feature type="region of interest" description="Disordered" evidence="1">
    <location>
        <begin position="1"/>
        <end position="53"/>
    </location>
</feature>
<protein>
    <submittedName>
        <fullName evidence="2">Uncharacterized protein</fullName>
    </submittedName>
</protein>
<accession>A0A7D9HXA8</accession>
<dbReference type="AlphaFoldDB" id="A0A7D9HXA8"/>
<organism evidence="2 3">
    <name type="scientific">Paramuricea clavata</name>
    <name type="common">Red gorgonian</name>
    <name type="synonym">Violescent sea-whip</name>
    <dbReference type="NCBI Taxonomy" id="317549"/>
    <lineage>
        <taxon>Eukaryota</taxon>
        <taxon>Metazoa</taxon>
        <taxon>Cnidaria</taxon>
        <taxon>Anthozoa</taxon>
        <taxon>Octocorallia</taxon>
        <taxon>Malacalcyonacea</taxon>
        <taxon>Plexauridae</taxon>
        <taxon>Paramuricea</taxon>
    </lineage>
</organism>
<evidence type="ECO:0000313" key="2">
    <source>
        <dbReference type="EMBL" id="CAB3992624.1"/>
    </source>
</evidence>
<feature type="region of interest" description="Disordered" evidence="1">
    <location>
        <begin position="257"/>
        <end position="281"/>
    </location>
</feature>
<feature type="compositionally biased region" description="Basic and acidic residues" evidence="1">
    <location>
        <begin position="113"/>
        <end position="192"/>
    </location>
</feature>
<feature type="compositionally biased region" description="Basic and acidic residues" evidence="1">
    <location>
        <begin position="199"/>
        <end position="210"/>
    </location>
</feature>
<feature type="region of interest" description="Disordered" evidence="1">
    <location>
        <begin position="329"/>
        <end position="360"/>
    </location>
</feature>
<evidence type="ECO:0000256" key="1">
    <source>
        <dbReference type="SAM" id="MobiDB-lite"/>
    </source>
</evidence>
<feature type="region of interest" description="Disordered" evidence="1">
    <location>
        <begin position="113"/>
        <end position="216"/>
    </location>
</feature>
<gene>
    <name evidence="2" type="ORF">PACLA_8A020014</name>
</gene>
<dbReference type="Proteomes" id="UP001152795">
    <property type="component" value="Unassembled WGS sequence"/>
</dbReference>
<proteinExistence type="predicted"/>
<sequence>MKARRRGTEVRKRGREAPETMRRNIDQRSAKLDYQRKDDSDRRGYMDKSNGDARVIMDKCEENGVKDSSEKFRDIEETELWNSNDRTESSYMTFFKGGDRFYDDGHRKRLKYSEDLMNRHARREEAMKRSRQREESERGRGPEIIDPKRTEVASRDMLREQRVLSRGQQSREDQESRGQQSREQKSRKLDRQSHHREQRLRDQSPRDFDPRLINPGLVDHRGIDDRLYAANGNLRGIDPRKYDPRIRESVIVKSKRNLDEQSDEKHRLKKRIPRRNESSNDRTLPEHLQVFRNDDGRPRSARQCSTRIVTPQVNRADGEQNRTKIKFSALDTASHPETTKANRNESGNKIVQAMPSKPRH</sequence>
<dbReference type="EMBL" id="CACRXK020002089">
    <property type="protein sequence ID" value="CAB3992624.1"/>
    <property type="molecule type" value="Genomic_DNA"/>
</dbReference>